<reference evidence="1" key="1">
    <citation type="journal article" date="2021" name="Proc. Natl. Acad. Sci. U.S.A.">
        <title>A Catalog of Tens of Thousands of Viruses from Human Metagenomes Reveals Hidden Associations with Chronic Diseases.</title>
        <authorList>
            <person name="Tisza M.J."/>
            <person name="Buck C.B."/>
        </authorList>
    </citation>
    <scope>NUCLEOTIDE SEQUENCE</scope>
    <source>
        <strain evidence="1">CtZkC8</strain>
    </source>
</reference>
<evidence type="ECO:0000313" key="1">
    <source>
        <dbReference type="EMBL" id="DAF92059.1"/>
    </source>
</evidence>
<proteinExistence type="predicted"/>
<name>A0A8S5UCA1_9CAUD</name>
<organism evidence="1">
    <name type="scientific">Podoviridae sp. ctZkC8</name>
    <dbReference type="NCBI Taxonomy" id="2825259"/>
    <lineage>
        <taxon>Viruses</taxon>
        <taxon>Duplodnaviria</taxon>
        <taxon>Heunggongvirae</taxon>
        <taxon>Uroviricota</taxon>
        <taxon>Caudoviricetes</taxon>
    </lineage>
</organism>
<dbReference type="EMBL" id="BK016062">
    <property type="protein sequence ID" value="DAF92059.1"/>
    <property type="molecule type" value="Genomic_DNA"/>
</dbReference>
<sequence>MILKDFVVLVVNLYYLKRVVSSLILKQRGELNSLL</sequence>
<protein>
    <submittedName>
        <fullName evidence="1">Uncharacterized protein</fullName>
    </submittedName>
</protein>
<accession>A0A8S5UCA1</accession>